<dbReference type="GO" id="GO:0008061">
    <property type="term" value="F:chitin binding"/>
    <property type="evidence" value="ECO:0007669"/>
    <property type="project" value="UniProtKB-KW"/>
</dbReference>
<evidence type="ECO:0000313" key="7">
    <source>
        <dbReference type="EMBL" id="GIY04717.1"/>
    </source>
</evidence>
<dbReference type="PROSITE" id="PS50940">
    <property type="entry name" value="CHIT_BIND_II"/>
    <property type="match status" value="2"/>
</dbReference>
<keyword evidence="8" id="KW-1185">Reference proteome</keyword>
<evidence type="ECO:0000313" key="8">
    <source>
        <dbReference type="Proteomes" id="UP001054945"/>
    </source>
</evidence>
<sequence>MYWYRLVDNELDVLQLDILVPPDGKRDRCFTAGYMYWFRLVDNELNGLKLDIYLECPDAYGWFPYTADCHKYILCIMGYPQLRTCPEHFVYSDTNGACIPGDKCPKSASDPVPVECLVKDGLFPHPLDCRKYIKCVNEYPYIKYCKPDQAFNPEKKTCTTESLAHCRDNQIHSVL</sequence>
<protein>
    <recommendedName>
        <fullName evidence="6">Chitin-binding type-2 domain-containing protein</fullName>
    </recommendedName>
</protein>
<keyword evidence="1" id="KW-0147">Chitin-binding</keyword>
<dbReference type="InterPro" id="IPR036508">
    <property type="entry name" value="Chitin-bd_dom_sf"/>
</dbReference>
<evidence type="ECO:0000256" key="2">
    <source>
        <dbReference type="ARBA" id="ARBA00022729"/>
    </source>
</evidence>
<evidence type="ECO:0000256" key="4">
    <source>
        <dbReference type="ARBA" id="ARBA00023157"/>
    </source>
</evidence>
<reference evidence="7 8" key="1">
    <citation type="submission" date="2021-06" db="EMBL/GenBank/DDBJ databases">
        <title>Caerostris extrusa draft genome.</title>
        <authorList>
            <person name="Kono N."/>
            <person name="Arakawa K."/>
        </authorList>
    </citation>
    <scope>NUCLEOTIDE SEQUENCE [LARGE SCALE GENOMIC DNA]</scope>
</reference>
<proteinExistence type="predicted"/>
<dbReference type="Pfam" id="PF01607">
    <property type="entry name" value="CBM_14"/>
    <property type="match status" value="2"/>
</dbReference>
<dbReference type="SUPFAM" id="SSF57625">
    <property type="entry name" value="Invertebrate chitin-binding proteins"/>
    <property type="match status" value="2"/>
</dbReference>
<dbReference type="Proteomes" id="UP001054945">
    <property type="component" value="Unassembled WGS sequence"/>
</dbReference>
<dbReference type="SMART" id="SM00494">
    <property type="entry name" value="ChtBD2"/>
    <property type="match status" value="2"/>
</dbReference>
<keyword evidence="5" id="KW-0325">Glycoprotein</keyword>
<evidence type="ECO:0000256" key="1">
    <source>
        <dbReference type="ARBA" id="ARBA00022669"/>
    </source>
</evidence>
<evidence type="ECO:0000256" key="5">
    <source>
        <dbReference type="ARBA" id="ARBA00023180"/>
    </source>
</evidence>
<keyword evidence="4" id="KW-1015">Disulfide bond</keyword>
<dbReference type="PANTHER" id="PTHR23301:SF0">
    <property type="entry name" value="CHITIN-BINDING TYPE-2 DOMAIN-CONTAINING PROTEIN-RELATED"/>
    <property type="match status" value="1"/>
</dbReference>
<organism evidence="7 8">
    <name type="scientific">Caerostris extrusa</name>
    <name type="common">Bark spider</name>
    <name type="synonym">Caerostris bankana</name>
    <dbReference type="NCBI Taxonomy" id="172846"/>
    <lineage>
        <taxon>Eukaryota</taxon>
        <taxon>Metazoa</taxon>
        <taxon>Ecdysozoa</taxon>
        <taxon>Arthropoda</taxon>
        <taxon>Chelicerata</taxon>
        <taxon>Arachnida</taxon>
        <taxon>Araneae</taxon>
        <taxon>Araneomorphae</taxon>
        <taxon>Entelegynae</taxon>
        <taxon>Araneoidea</taxon>
        <taxon>Araneidae</taxon>
        <taxon>Caerostris</taxon>
    </lineage>
</organism>
<dbReference type="Gene3D" id="2.170.140.10">
    <property type="entry name" value="Chitin binding domain"/>
    <property type="match status" value="2"/>
</dbReference>
<keyword evidence="3" id="KW-0677">Repeat</keyword>
<dbReference type="EMBL" id="BPLR01005745">
    <property type="protein sequence ID" value="GIY04717.1"/>
    <property type="molecule type" value="Genomic_DNA"/>
</dbReference>
<dbReference type="InterPro" id="IPR002557">
    <property type="entry name" value="Chitin-bd_dom"/>
</dbReference>
<dbReference type="GO" id="GO:0005576">
    <property type="term" value="C:extracellular region"/>
    <property type="evidence" value="ECO:0007669"/>
    <property type="project" value="InterPro"/>
</dbReference>
<dbReference type="InterPro" id="IPR051940">
    <property type="entry name" value="Chitin_bind-dev_reg"/>
</dbReference>
<comment type="caution">
    <text evidence="7">The sequence shown here is derived from an EMBL/GenBank/DDBJ whole genome shotgun (WGS) entry which is preliminary data.</text>
</comment>
<feature type="domain" description="Chitin-binding type-2" evidence="6">
    <location>
        <begin position="113"/>
        <end position="168"/>
    </location>
</feature>
<accession>A0AAV4Q5X9</accession>
<evidence type="ECO:0000259" key="6">
    <source>
        <dbReference type="PROSITE" id="PS50940"/>
    </source>
</evidence>
<gene>
    <name evidence="7" type="ORF">CEXT_564921</name>
</gene>
<evidence type="ECO:0000256" key="3">
    <source>
        <dbReference type="ARBA" id="ARBA00022737"/>
    </source>
</evidence>
<feature type="domain" description="Chitin-binding type-2" evidence="6">
    <location>
        <begin position="53"/>
        <end position="106"/>
    </location>
</feature>
<name>A0AAV4Q5X9_CAEEX</name>
<dbReference type="AlphaFoldDB" id="A0AAV4Q5X9"/>
<keyword evidence="2" id="KW-0732">Signal</keyword>
<dbReference type="PANTHER" id="PTHR23301">
    <property type="entry name" value="CHITIN BINDING PERITROPHIN-A"/>
    <property type="match status" value="1"/>
</dbReference>